<dbReference type="STRING" id="447093.C0NKZ7"/>
<organism evidence="3 4">
    <name type="scientific">Ajellomyces capsulatus (strain G186AR / H82 / ATCC MYA-2454 / RMSCC 2432)</name>
    <name type="common">Darling's disease fungus</name>
    <name type="synonym">Histoplasma capsulatum</name>
    <dbReference type="NCBI Taxonomy" id="447093"/>
    <lineage>
        <taxon>Eukaryota</taxon>
        <taxon>Fungi</taxon>
        <taxon>Dikarya</taxon>
        <taxon>Ascomycota</taxon>
        <taxon>Pezizomycotina</taxon>
        <taxon>Eurotiomycetes</taxon>
        <taxon>Eurotiomycetidae</taxon>
        <taxon>Onygenales</taxon>
        <taxon>Ajellomycetaceae</taxon>
        <taxon>Histoplasma</taxon>
    </lineage>
</organism>
<comment type="similarity">
    <text evidence="1">Belongs to the ustYa family.</text>
</comment>
<keyword evidence="4" id="KW-1185">Reference proteome</keyword>
<dbReference type="GO" id="GO:0043386">
    <property type="term" value="P:mycotoxin biosynthetic process"/>
    <property type="evidence" value="ECO:0007669"/>
    <property type="project" value="InterPro"/>
</dbReference>
<name>C0NKZ7_AJECG</name>
<sequence length="180" mass="20401">MQQTHHSIFVELSIFILSDDGHPASPVLKDVDITYEPVLFNGSFTKATIYRQPPGPLVDEAWLALGTRFASVLVPEDEAEKYGIKQGQVKRMKEQGGGFFAHIGVFHHLHCVDIVSTCFVNVGLLPQWWVKHVGPFADFNTVHKCRNFEAIRKWTEKHQSSRENDKAERRPGDIVLPDIP</sequence>
<dbReference type="HOGENOM" id="CLU_042941_6_4_1"/>
<proteinExistence type="inferred from homology"/>
<evidence type="ECO:0000313" key="3">
    <source>
        <dbReference type="EMBL" id="EEH08538.1"/>
    </source>
</evidence>
<evidence type="ECO:0000313" key="4">
    <source>
        <dbReference type="Proteomes" id="UP000001631"/>
    </source>
</evidence>
<gene>
    <name evidence="3" type="ORF">HCBG_03827</name>
</gene>
<dbReference type="EMBL" id="GG663366">
    <property type="protein sequence ID" value="EEH08538.1"/>
    <property type="molecule type" value="Genomic_DNA"/>
</dbReference>
<evidence type="ECO:0000256" key="1">
    <source>
        <dbReference type="ARBA" id="ARBA00035112"/>
    </source>
</evidence>
<reference evidence="3" key="1">
    <citation type="submission" date="2009-02" db="EMBL/GenBank/DDBJ databases">
        <title>The Genome Sequence of Ajellomyces capsulatus strain G186AR.</title>
        <authorList>
            <consortium name="The Broad Institute Genome Sequencing Platform"/>
            <person name="Champion M."/>
            <person name="Cuomo C."/>
            <person name="Ma L.-J."/>
            <person name="Henn M.R."/>
            <person name="Sil A."/>
            <person name="Goldman B."/>
            <person name="Young S.K."/>
            <person name="Kodira C.D."/>
            <person name="Zeng Q."/>
            <person name="Koehrsen M."/>
            <person name="Alvarado L."/>
            <person name="Berlin A."/>
            <person name="Borenstein D."/>
            <person name="Chen Z."/>
            <person name="Engels R."/>
            <person name="Freedman E."/>
            <person name="Gellesch M."/>
            <person name="Goldberg J."/>
            <person name="Griggs A."/>
            <person name="Gujja S."/>
            <person name="Heiman D."/>
            <person name="Hepburn T."/>
            <person name="Howarth C."/>
            <person name="Jen D."/>
            <person name="Larson L."/>
            <person name="Lewis B."/>
            <person name="Mehta T."/>
            <person name="Park D."/>
            <person name="Pearson M."/>
            <person name="Roberts A."/>
            <person name="Saif S."/>
            <person name="Shea T."/>
            <person name="Shenoy N."/>
            <person name="Sisk P."/>
            <person name="Stolte C."/>
            <person name="Sykes S."/>
            <person name="Walk T."/>
            <person name="White J."/>
            <person name="Yandava C."/>
            <person name="Klein B."/>
            <person name="McEwen J.G."/>
            <person name="Puccia R."/>
            <person name="Goldman G.H."/>
            <person name="Felipe M.S."/>
            <person name="Nino-Vega G."/>
            <person name="San-Blas G."/>
            <person name="Taylor J."/>
            <person name="Mendoza L."/>
            <person name="Galagan J."/>
            <person name="Nusbaum C."/>
            <person name="Birren B."/>
        </authorList>
    </citation>
    <scope>NUCLEOTIDE SEQUENCE</scope>
    <source>
        <strain evidence="3">G186AR</strain>
    </source>
</reference>
<protein>
    <submittedName>
        <fullName evidence="3">Uncharacterized protein</fullName>
    </submittedName>
</protein>
<dbReference type="PANTHER" id="PTHR33365">
    <property type="entry name" value="YALI0B05434P"/>
    <property type="match status" value="1"/>
</dbReference>
<dbReference type="Proteomes" id="UP000001631">
    <property type="component" value="Unassembled WGS sequence"/>
</dbReference>
<dbReference type="RefSeq" id="XP_045289019.1">
    <property type="nucleotide sequence ID" value="XM_045430876.1"/>
</dbReference>
<accession>C0NKZ7</accession>
<dbReference type="PANTHER" id="PTHR33365:SF13">
    <property type="entry name" value="TAT PATHWAY SIGNAL SEQUENCE"/>
    <property type="match status" value="1"/>
</dbReference>
<dbReference type="Pfam" id="PF11807">
    <property type="entry name" value="UstYa"/>
    <property type="match status" value="2"/>
</dbReference>
<dbReference type="InterPro" id="IPR021765">
    <property type="entry name" value="UstYa-like"/>
</dbReference>
<feature type="region of interest" description="Disordered" evidence="2">
    <location>
        <begin position="156"/>
        <end position="180"/>
    </location>
</feature>
<dbReference type="AlphaFoldDB" id="C0NKZ7"/>
<dbReference type="GeneID" id="69036843"/>
<feature type="compositionally biased region" description="Basic and acidic residues" evidence="2">
    <location>
        <begin position="156"/>
        <end position="172"/>
    </location>
</feature>
<evidence type="ECO:0000256" key="2">
    <source>
        <dbReference type="SAM" id="MobiDB-lite"/>
    </source>
</evidence>
<dbReference type="InParanoid" id="C0NKZ7"/>